<evidence type="ECO:0000256" key="6">
    <source>
        <dbReference type="ARBA" id="ARBA00032230"/>
    </source>
</evidence>
<evidence type="ECO:0000256" key="5">
    <source>
        <dbReference type="ARBA" id="ARBA00023295"/>
    </source>
</evidence>
<dbReference type="SUPFAM" id="SSF49785">
    <property type="entry name" value="Galactose-binding domain-like"/>
    <property type="match status" value="1"/>
</dbReference>
<dbReference type="Gene3D" id="3.20.20.80">
    <property type="entry name" value="Glycosidases"/>
    <property type="match status" value="1"/>
</dbReference>
<evidence type="ECO:0000259" key="7">
    <source>
        <dbReference type="SMART" id="SM01038"/>
    </source>
</evidence>
<evidence type="ECO:0000256" key="1">
    <source>
        <dbReference type="ARBA" id="ARBA00001412"/>
    </source>
</evidence>
<keyword evidence="4" id="KW-0378">Hydrolase</keyword>
<dbReference type="InterPro" id="IPR008979">
    <property type="entry name" value="Galactose-bd-like_sf"/>
</dbReference>
<comment type="caution">
    <text evidence="8">The sequence shown here is derived from an EMBL/GenBank/DDBJ whole genome shotgun (WGS) entry which is preliminary data.</text>
</comment>
<dbReference type="Gene3D" id="2.60.40.10">
    <property type="entry name" value="Immunoglobulins"/>
    <property type="match status" value="1"/>
</dbReference>
<organism evidence="8 9">
    <name type="scientific">Bifidobacterium criceti</name>
    <dbReference type="NCBI Taxonomy" id="1960969"/>
    <lineage>
        <taxon>Bacteria</taxon>
        <taxon>Bacillati</taxon>
        <taxon>Actinomycetota</taxon>
        <taxon>Actinomycetes</taxon>
        <taxon>Bifidobacteriales</taxon>
        <taxon>Bifidobacteriaceae</taxon>
        <taxon>Bifidobacterium</taxon>
    </lineage>
</organism>
<dbReference type="InterPro" id="IPR006102">
    <property type="entry name" value="Ig-like_GH2"/>
</dbReference>
<dbReference type="SUPFAM" id="SSF49303">
    <property type="entry name" value="beta-Galactosidase/glucuronidase domain"/>
    <property type="match status" value="2"/>
</dbReference>
<dbReference type="InterPro" id="IPR004199">
    <property type="entry name" value="B-gal_small/dom_5"/>
</dbReference>
<dbReference type="GO" id="GO:0005990">
    <property type="term" value="P:lactose catabolic process"/>
    <property type="evidence" value="ECO:0007669"/>
    <property type="project" value="TreeGrafter"/>
</dbReference>
<dbReference type="GO" id="GO:0030246">
    <property type="term" value="F:carbohydrate binding"/>
    <property type="evidence" value="ECO:0007669"/>
    <property type="project" value="InterPro"/>
</dbReference>
<dbReference type="InterPro" id="IPR011013">
    <property type="entry name" value="Gal_mutarotase_sf_dom"/>
</dbReference>
<reference evidence="8 9" key="1">
    <citation type="journal article" date="2017" name="ISME J.">
        <title>Unveiling bifidobacterial biogeography across the mammalian branch of the tree of life.</title>
        <authorList>
            <person name="Milani C."/>
            <person name="Mangifesta M."/>
            <person name="Mancabelli L."/>
            <person name="Lugli G.A."/>
            <person name="James K."/>
            <person name="Duranti S."/>
            <person name="Turroni F."/>
            <person name="Ferrario C."/>
            <person name="Ossiprandi M.C."/>
            <person name="van Sinderen D."/>
            <person name="Ventura M."/>
        </authorList>
    </citation>
    <scope>NUCLEOTIDE SEQUENCE [LARGE SCALE GENOMIC DNA]</scope>
    <source>
        <strain evidence="9">Ham19E</strain>
    </source>
</reference>
<keyword evidence="5" id="KW-0326">Glycosidase</keyword>
<proteinExistence type="inferred from homology"/>
<feature type="domain" description="Beta galactosidase small chain/" evidence="7">
    <location>
        <begin position="829"/>
        <end position="1129"/>
    </location>
</feature>
<gene>
    <name evidence="8" type="ORF">B1526_0785</name>
</gene>
<evidence type="ECO:0000313" key="9">
    <source>
        <dbReference type="Proteomes" id="UP000218399"/>
    </source>
</evidence>
<dbReference type="EMBL" id="MVOH01000007">
    <property type="protein sequence ID" value="PAU68071.1"/>
    <property type="molecule type" value="Genomic_DNA"/>
</dbReference>
<comment type="catalytic activity">
    <reaction evidence="1">
        <text>Hydrolysis of terminal non-reducing beta-D-galactose residues in beta-D-galactosides.</text>
        <dbReference type="EC" id="3.2.1.23"/>
    </reaction>
</comment>
<dbReference type="AlphaFoldDB" id="A0A2A2EGG0"/>
<dbReference type="Gene3D" id="2.60.120.260">
    <property type="entry name" value="Galactose-binding domain-like"/>
    <property type="match status" value="1"/>
</dbReference>
<dbReference type="PANTHER" id="PTHR46323:SF2">
    <property type="entry name" value="BETA-GALACTOSIDASE"/>
    <property type="match status" value="1"/>
</dbReference>
<name>A0A2A2EGG0_9BIFI</name>
<evidence type="ECO:0000256" key="2">
    <source>
        <dbReference type="ARBA" id="ARBA00007401"/>
    </source>
</evidence>
<dbReference type="InterPro" id="IPR036156">
    <property type="entry name" value="Beta-gal/glucu_dom_sf"/>
</dbReference>
<dbReference type="InterPro" id="IPR006104">
    <property type="entry name" value="Glyco_hydro_2_N"/>
</dbReference>
<sequence>MFVPRYYEDLTTLHVGCEPDRAYFVPASAPIDTTFDRRTDSDRFQLLNGDWSFRYYESIHDLDAEVSAALDAYDPVFTDVAFDMGAEYTTVPVPSVWQMHGFDRNQYTNVRYPFPFDPPFVPADDPCAVYRTVFDYAPDARAPRAYLNFEGVDSCFYVWLNGAFVGYSQVSHATSEFDVTDELEPGENTLVVLVLKWCDGSYLEDQDKLRMSGIFRDVYLLTRPERMIRDYFVHTDIDFDDDGAAARAQVTVDLDGGVRGLPDDVTVAVLDADGATVAAVAAAAVDVDDVDGTDDSTFHADARAVLMIDDVHLWNPEEPYCYRLAIVSDDEAVTSLLSVCEVRRALTGDGVHERVELNRRPITIHGMNRHDADPKTGYAVTPQQFRDDLLLMKQHNVNGVRTSHYPNAPHYYDLFETLGFLVVDEADIEAHGANDLYRAHTGIPETDARIDQYGWNAPIADNEDFAPAILDRVRRCVERDKNHGCVLFWSLGNESAYGVGFERAARWIQRYDTSRLTHYESARYVEADGHERHDYDVIDVHSRMYPSIAEIDAYFSEDGPQGDGANGDDGTIAHPRADGGHVKPYLMCEFCHAMGNGPGDLEDYFAAIERHEGLVGGYVWEWCDHAVDAGRTPQGRREYLYGGDFGDRPNDGNFCVDGMVAPDRTPHSGLDEFKNVFRPARVTGHTIDDDGSVHVTLKNHLDFLQLRDRATLMWELYVDGVMHAYRLCDDEATDASLAIAPGETGTVTLDGMPDLSTVDGRVTIVLRYLTKTAMWDMDPLFELGFDEIAIDIPGRDNTNQWVRRQHEEMLAGDERGSAIHVSRTGTAIVLDGDGWRYVLDMRTGLFSQLGYHNRQLLVRPMEIGIWRAPTDNDMYIKHEWRRAMYDCATARAYDVHVRAVAASGIAQPEDGAALAMEVAQDDARLTTNAVELRVSIGVVAPSVQPIAHVDTIWTVHADGSIVCTMDVARDTAFPFLPRFGIRMMLPASMKNVVYCGYGPNESYIDKHRASWHGMFEGTPSTLYEDEIKPQENGSHHDCDWASVGGDGVALLVLRGDGTGDARAFDFQALAYTAEEMTRATHDFELRAADATVVSVDYMQSGIGSNSCGPQLLPQYRLDDARFRFVVTLRPVTA</sequence>
<accession>A0A2A2EGG0</accession>
<dbReference type="GO" id="GO:0009341">
    <property type="term" value="C:beta-galactosidase complex"/>
    <property type="evidence" value="ECO:0007669"/>
    <property type="project" value="InterPro"/>
</dbReference>
<dbReference type="InterPro" id="IPR006101">
    <property type="entry name" value="Glyco_hydro_2"/>
</dbReference>
<dbReference type="GO" id="GO:0004565">
    <property type="term" value="F:beta-galactosidase activity"/>
    <property type="evidence" value="ECO:0007669"/>
    <property type="project" value="UniProtKB-EC"/>
</dbReference>
<dbReference type="Gene3D" id="2.70.98.10">
    <property type="match status" value="1"/>
</dbReference>
<dbReference type="Proteomes" id="UP000218399">
    <property type="component" value="Unassembled WGS sequence"/>
</dbReference>
<dbReference type="InterPro" id="IPR017853">
    <property type="entry name" value="GH"/>
</dbReference>
<dbReference type="PANTHER" id="PTHR46323">
    <property type="entry name" value="BETA-GALACTOSIDASE"/>
    <property type="match status" value="1"/>
</dbReference>
<dbReference type="SUPFAM" id="SSF74650">
    <property type="entry name" value="Galactose mutarotase-like"/>
    <property type="match status" value="1"/>
</dbReference>
<dbReference type="EC" id="3.2.1.23" evidence="3"/>
<dbReference type="Pfam" id="PF02929">
    <property type="entry name" value="Bgal_small_N"/>
    <property type="match status" value="1"/>
</dbReference>
<comment type="similarity">
    <text evidence="2">Belongs to the glycosyl hydrolase 2 family.</text>
</comment>
<dbReference type="InterPro" id="IPR013783">
    <property type="entry name" value="Ig-like_fold"/>
</dbReference>
<dbReference type="OrthoDB" id="9762066at2"/>
<protein>
    <recommendedName>
        <fullName evidence="3">beta-galactosidase</fullName>
        <ecNumber evidence="3">3.2.1.23</ecNumber>
    </recommendedName>
    <alternativeName>
        <fullName evidence="6">Lactase</fullName>
    </alternativeName>
</protein>
<dbReference type="SMART" id="SM01038">
    <property type="entry name" value="Bgal_small_N"/>
    <property type="match status" value="1"/>
</dbReference>
<dbReference type="Pfam" id="PF02837">
    <property type="entry name" value="Glyco_hydro_2_N"/>
    <property type="match status" value="1"/>
</dbReference>
<keyword evidence="9" id="KW-1185">Reference proteome</keyword>
<dbReference type="Pfam" id="PF02836">
    <property type="entry name" value="Glyco_hydro_2_C"/>
    <property type="match status" value="1"/>
</dbReference>
<dbReference type="RefSeq" id="WP_095614807.1">
    <property type="nucleotide sequence ID" value="NZ_MVOH01000007.1"/>
</dbReference>
<dbReference type="SUPFAM" id="SSF51445">
    <property type="entry name" value="(Trans)glycosidases"/>
    <property type="match status" value="1"/>
</dbReference>
<dbReference type="InterPro" id="IPR006103">
    <property type="entry name" value="Glyco_hydro_2_cat"/>
</dbReference>
<dbReference type="PRINTS" id="PR00132">
    <property type="entry name" value="GLHYDRLASE2"/>
</dbReference>
<evidence type="ECO:0000313" key="8">
    <source>
        <dbReference type="EMBL" id="PAU68071.1"/>
    </source>
</evidence>
<dbReference type="Pfam" id="PF00703">
    <property type="entry name" value="Glyco_hydro_2"/>
    <property type="match status" value="1"/>
</dbReference>
<evidence type="ECO:0000256" key="3">
    <source>
        <dbReference type="ARBA" id="ARBA00012756"/>
    </source>
</evidence>
<evidence type="ECO:0000256" key="4">
    <source>
        <dbReference type="ARBA" id="ARBA00022801"/>
    </source>
</evidence>
<dbReference type="InterPro" id="IPR050347">
    <property type="entry name" value="Bact_Beta-galactosidase"/>
</dbReference>
<dbReference type="InterPro" id="IPR014718">
    <property type="entry name" value="GH-type_carb-bd"/>
</dbReference>